<sequence length="240" mass="26604">MANFAREQHGRFEQDDRWTAVDNYAIQHLVHEEYESALQYAIDLSAKEGLPNIEVSPLQGRFLKLQCMALNAKNILEVGTLGGYSSILLASSSPDAKVTTIEISPKHKAVAEEVHKRAGLSDRIEILLGAGMEVLPQLRKDVKDGKRENFGFVFIDADKENNLNYLNEVIPMCRPRALIIVDNVVRKGTLADPEAAERESKVAGARRVVEGAGRDARLECSLLQTVGEKNYDGFLLCVVK</sequence>
<evidence type="ECO:0000256" key="1">
    <source>
        <dbReference type="ARBA" id="ARBA00022603"/>
    </source>
</evidence>
<dbReference type="Gene3D" id="3.40.50.150">
    <property type="entry name" value="Vaccinia Virus protein VP39"/>
    <property type="match status" value="1"/>
</dbReference>
<dbReference type="InterPro" id="IPR002935">
    <property type="entry name" value="SAM_O-MeTrfase"/>
</dbReference>
<dbReference type="InterPro" id="IPR050362">
    <property type="entry name" value="Cation-dep_OMT"/>
</dbReference>
<evidence type="ECO:0000256" key="4">
    <source>
        <dbReference type="ARBA" id="ARBA00023453"/>
    </source>
</evidence>
<evidence type="ECO:0000313" key="5">
    <source>
        <dbReference type="EMBL" id="KAK4548290.1"/>
    </source>
</evidence>
<dbReference type="GO" id="GO:0008171">
    <property type="term" value="F:O-methyltransferase activity"/>
    <property type="evidence" value="ECO:0007669"/>
    <property type="project" value="InterPro"/>
</dbReference>
<evidence type="ECO:0000256" key="3">
    <source>
        <dbReference type="ARBA" id="ARBA00022691"/>
    </source>
</evidence>
<dbReference type="EMBL" id="JAVFHQ010000008">
    <property type="protein sequence ID" value="KAK4548290.1"/>
    <property type="molecule type" value="Genomic_DNA"/>
</dbReference>
<accession>A0AAV9JS50</accession>
<dbReference type="SUPFAM" id="SSF53335">
    <property type="entry name" value="S-adenosyl-L-methionine-dependent methyltransferases"/>
    <property type="match status" value="1"/>
</dbReference>
<keyword evidence="3" id="KW-0949">S-adenosyl-L-methionine</keyword>
<comment type="caution">
    <text evidence="5">The sequence shown here is derived from an EMBL/GenBank/DDBJ whole genome shotgun (WGS) entry which is preliminary data.</text>
</comment>
<dbReference type="GO" id="GO:0008757">
    <property type="term" value="F:S-adenosylmethionine-dependent methyltransferase activity"/>
    <property type="evidence" value="ECO:0007669"/>
    <property type="project" value="TreeGrafter"/>
</dbReference>
<comment type="similarity">
    <text evidence="4">Belongs to the class I-like SAM-binding methyltransferase superfamily. Cation-dependent O-methyltransferase family.</text>
</comment>
<dbReference type="Pfam" id="PF01596">
    <property type="entry name" value="Methyltransf_3"/>
    <property type="match status" value="1"/>
</dbReference>
<dbReference type="GO" id="GO:0032259">
    <property type="term" value="P:methylation"/>
    <property type="evidence" value="ECO:0007669"/>
    <property type="project" value="UniProtKB-KW"/>
</dbReference>
<organism evidence="5 6">
    <name type="scientific">Oleoguttula mirabilis</name>
    <dbReference type="NCBI Taxonomy" id="1507867"/>
    <lineage>
        <taxon>Eukaryota</taxon>
        <taxon>Fungi</taxon>
        <taxon>Dikarya</taxon>
        <taxon>Ascomycota</taxon>
        <taxon>Pezizomycotina</taxon>
        <taxon>Dothideomycetes</taxon>
        <taxon>Dothideomycetidae</taxon>
        <taxon>Mycosphaerellales</taxon>
        <taxon>Teratosphaeriaceae</taxon>
        <taxon>Oleoguttula</taxon>
    </lineage>
</organism>
<keyword evidence="1" id="KW-0489">Methyltransferase</keyword>
<dbReference type="PROSITE" id="PS51682">
    <property type="entry name" value="SAM_OMT_I"/>
    <property type="match status" value="1"/>
</dbReference>
<keyword evidence="2" id="KW-0808">Transferase</keyword>
<dbReference type="Proteomes" id="UP001324427">
    <property type="component" value="Unassembled WGS sequence"/>
</dbReference>
<dbReference type="PANTHER" id="PTHR10509:SF14">
    <property type="entry name" value="CAFFEOYL-COA O-METHYLTRANSFERASE 3-RELATED"/>
    <property type="match status" value="1"/>
</dbReference>
<proteinExistence type="inferred from homology"/>
<dbReference type="CDD" id="cd02440">
    <property type="entry name" value="AdoMet_MTases"/>
    <property type="match status" value="1"/>
</dbReference>
<evidence type="ECO:0000313" key="6">
    <source>
        <dbReference type="Proteomes" id="UP001324427"/>
    </source>
</evidence>
<dbReference type="InterPro" id="IPR029063">
    <property type="entry name" value="SAM-dependent_MTases_sf"/>
</dbReference>
<name>A0AAV9JS50_9PEZI</name>
<keyword evidence="6" id="KW-1185">Reference proteome</keyword>
<protein>
    <recommendedName>
        <fullName evidence="7">O-methyltransferase</fullName>
    </recommendedName>
</protein>
<evidence type="ECO:0008006" key="7">
    <source>
        <dbReference type="Google" id="ProtNLM"/>
    </source>
</evidence>
<dbReference type="AlphaFoldDB" id="A0AAV9JS50"/>
<evidence type="ECO:0000256" key="2">
    <source>
        <dbReference type="ARBA" id="ARBA00022679"/>
    </source>
</evidence>
<gene>
    <name evidence="5" type="ORF">LTR36_010160</name>
</gene>
<dbReference type="PANTHER" id="PTHR10509">
    <property type="entry name" value="O-METHYLTRANSFERASE-RELATED"/>
    <property type="match status" value="1"/>
</dbReference>
<reference evidence="5 6" key="1">
    <citation type="submission" date="2021-11" db="EMBL/GenBank/DDBJ databases">
        <title>Black yeast isolated from Biological Soil Crust.</title>
        <authorList>
            <person name="Kurbessoian T."/>
        </authorList>
    </citation>
    <scope>NUCLEOTIDE SEQUENCE [LARGE SCALE GENOMIC DNA]</scope>
    <source>
        <strain evidence="5 6">CCFEE 5522</strain>
    </source>
</reference>